<evidence type="ECO:0000313" key="1">
    <source>
        <dbReference type="EMBL" id="KAF2246095.1"/>
    </source>
</evidence>
<keyword evidence="2" id="KW-1185">Reference proteome</keyword>
<dbReference type="RefSeq" id="XP_033681099.1">
    <property type="nucleotide sequence ID" value="XM_033833673.1"/>
</dbReference>
<dbReference type="GeneID" id="54587003"/>
<dbReference type="EMBL" id="ML987199">
    <property type="protein sequence ID" value="KAF2246095.1"/>
    <property type="molecule type" value="Genomic_DNA"/>
</dbReference>
<gene>
    <name evidence="1" type="ORF">BU26DRAFT_567596</name>
</gene>
<proteinExistence type="predicted"/>
<dbReference type="AlphaFoldDB" id="A0A6A6I6C5"/>
<reference evidence="1" key="1">
    <citation type="journal article" date="2020" name="Stud. Mycol.">
        <title>101 Dothideomycetes genomes: a test case for predicting lifestyles and emergence of pathogens.</title>
        <authorList>
            <person name="Haridas S."/>
            <person name="Albert R."/>
            <person name="Binder M."/>
            <person name="Bloem J."/>
            <person name="Labutti K."/>
            <person name="Salamov A."/>
            <person name="Andreopoulos B."/>
            <person name="Baker S."/>
            <person name="Barry K."/>
            <person name="Bills G."/>
            <person name="Bluhm B."/>
            <person name="Cannon C."/>
            <person name="Castanera R."/>
            <person name="Culley D."/>
            <person name="Daum C."/>
            <person name="Ezra D."/>
            <person name="Gonzalez J."/>
            <person name="Henrissat B."/>
            <person name="Kuo A."/>
            <person name="Liang C."/>
            <person name="Lipzen A."/>
            <person name="Lutzoni F."/>
            <person name="Magnuson J."/>
            <person name="Mondo S."/>
            <person name="Nolan M."/>
            <person name="Ohm R."/>
            <person name="Pangilinan J."/>
            <person name="Park H.-J."/>
            <person name="Ramirez L."/>
            <person name="Alfaro M."/>
            <person name="Sun H."/>
            <person name="Tritt A."/>
            <person name="Yoshinaga Y."/>
            <person name="Zwiers L.-H."/>
            <person name="Turgeon B."/>
            <person name="Goodwin S."/>
            <person name="Spatafora J."/>
            <person name="Crous P."/>
            <person name="Grigoriev I."/>
        </authorList>
    </citation>
    <scope>NUCLEOTIDE SEQUENCE</scope>
    <source>
        <strain evidence="1">CBS 122368</strain>
    </source>
</reference>
<accession>A0A6A6I6C5</accession>
<dbReference type="Proteomes" id="UP000800094">
    <property type="component" value="Unassembled WGS sequence"/>
</dbReference>
<dbReference type="OrthoDB" id="3801372at2759"/>
<organism evidence="1 2">
    <name type="scientific">Trematosphaeria pertusa</name>
    <dbReference type="NCBI Taxonomy" id="390896"/>
    <lineage>
        <taxon>Eukaryota</taxon>
        <taxon>Fungi</taxon>
        <taxon>Dikarya</taxon>
        <taxon>Ascomycota</taxon>
        <taxon>Pezizomycotina</taxon>
        <taxon>Dothideomycetes</taxon>
        <taxon>Pleosporomycetidae</taxon>
        <taxon>Pleosporales</taxon>
        <taxon>Massarineae</taxon>
        <taxon>Trematosphaeriaceae</taxon>
        <taxon>Trematosphaeria</taxon>
    </lineage>
</organism>
<name>A0A6A6I6C5_9PLEO</name>
<evidence type="ECO:0000313" key="2">
    <source>
        <dbReference type="Proteomes" id="UP000800094"/>
    </source>
</evidence>
<protein>
    <submittedName>
        <fullName evidence="1">Uncharacterized protein</fullName>
    </submittedName>
</protein>
<sequence length="161" mass="18438">MATVSSGTSVEFLSLPAEIRLQIYRYLTPVHGYMSDYQGIISCRQIKAELEKEVMRLMSTVLDNVAREWFESSDISMQISKPSSLPELSEITLSIPLADFDSRTGVPYPKAHLSKAHISLKDFHVQRLTIYLYGDNRDQRLERWGRQPRVLHYVFCGGIQA</sequence>